<dbReference type="EMBL" id="JAHTBI010000036">
    <property type="protein sequence ID" value="MBV6287473.1"/>
    <property type="molecule type" value="Genomic_DNA"/>
</dbReference>
<keyword evidence="6" id="KW-1185">Reference proteome</keyword>
<dbReference type="InterPro" id="IPR001387">
    <property type="entry name" value="Cro/C1-type_HTH"/>
</dbReference>
<evidence type="ECO:0000313" key="6">
    <source>
        <dbReference type="Proteomes" id="UP001106592"/>
    </source>
</evidence>
<keyword evidence="3" id="KW-0804">Transcription</keyword>
<gene>
    <name evidence="5" type="ORF">KUO17_10615</name>
</gene>
<reference evidence="5" key="1">
    <citation type="journal article" date="2022" name="Int. J. Syst. Evol. Microbiol.">
        <title>Pseudomonas aegrilactucae sp. nov. and Pseudomonas morbosilactucae sp. nov., pathogens causing bacterial rot of lettuce in Japan.</title>
        <authorList>
            <person name="Sawada H."/>
            <person name="Fujikawa T."/>
            <person name="Satou M."/>
        </authorList>
    </citation>
    <scope>NUCLEOTIDE SEQUENCE</scope>
    <source>
        <strain evidence="5">MAFF 301350</strain>
    </source>
</reference>
<dbReference type="CDD" id="cd00093">
    <property type="entry name" value="HTH_XRE"/>
    <property type="match status" value="1"/>
</dbReference>
<dbReference type="PROSITE" id="PS51257">
    <property type="entry name" value="PROKAR_LIPOPROTEIN"/>
    <property type="match status" value="1"/>
</dbReference>
<accession>A0A9Q2XIU0</accession>
<dbReference type="PANTHER" id="PTHR40661">
    <property type="match status" value="1"/>
</dbReference>
<proteinExistence type="predicted"/>
<dbReference type="Proteomes" id="UP001106592">
    <property type="component" value="Unassembled WGS sequence"/>
</dbReference>
<dbReference type="PANTHER" id="PTHR40661:SF3">
    <property type="entry name" value="FELS-1 PROPHAGE TRANSCRIPTIONAL REGULATOR"/>
    <property type="match status" value="1"/>
</dbReference>
<evidence type="ECO:0000256" key="1">
    <source>
        <dbReference type="ARBA" id="ARBA00023015"/>
    </source>
</evidence>
<dbReference type="Pfam" id="PF01381">
    <property type="entry name" value="HTH_3"/>
    <property type="match status" value="1"/>
</dbReference>
<organism evidence="5 6">
    <name type="scientific">Pseudomonas aegrilactucae</name>
    <dbReference type="NCBI Taxonomy" id="2854028"/>
    <lineage>
        <taxon>Bacteria</taxon>
        <taxon>Pseudomonadati</taxon>
        <taxon>Pseudomonadota</taxon>
        <taxon>Gammaproteobacteria</taxon>
        <taxon>Pseudomonadales</taxon>
        <taxon>Pseudomonadaceae</taxon>
        <taxon>Pseudomonas</taxon>
    </lineage>
</organism>
<evidence type="ECO:0000256" key="2">
    <source>
        <dbReference type="ARBA" id="ARBA00023125"/>
    </source>
</evidence>
<dbReference type="InterPro" id="IPR015927">
    <property type="entry name" value="Peptidase_S24_S26A/B/C"/>
</dbReference>
<dbReference type="Pfam" id="PF00717">
    <property type="entry name" value="Peptidase_S24"/>
    <property type="match status" value="1"/>
</dbReference>
<sequence length="249" mass="27284">MNTLGNRIKQLRKAKGMSQQALALACGWESQSRIGNYEKGTRQPNLQDLEKLAGALGISLPDLVAGKDRSEISSLPDAIQGRVRSEDHLAREYGRSKDKGQPVSSNVGWAKDGSVRVVGNAQLADEGYFEALHLPSNQSSGYLNIHSDDPDAYGLRVTGDSLLPRIKNGEFVLIEPNKDFYSGDEVVVRTSAGKTMIREFIYLRDGMYRLDSVNAGHPPIHIAETDVTEIHLVGGILKSSRFLHSAPEK</sequence>
<protein>
    <submittedName>
        <fullName evidence="5">Helix-turn-helix domain-containing protein</fullName>
    </submittedName>
</protein>
<dbReference type="SMART" id="SM00530">
    <property type="entry name" value="HTH_XRE"/>
    <property type="match status" value="1"/>
</dbReference>
<comment type="caution">
    <text evidence="5">The sequence shown here is derived from an EMBL/GenBank/DDBJ whole genome shotgun (WGS) entry which is preliminary data.</text>
</comment>
<evidence type="ECO:0000259" key="4">
    <source>
        <dbReference type="PROSITE" id="PS50943"/>
    </source>
</evidence>
<dbReference type="RefSeq" id="WP_217975517.1">
    <property type="nucleotide sequence ID" value="NZ_JAHTBI010000036.1"/>
</dbReference>
<keyword evidence="2" id="KW-0238">DNA-binding</keyword>
<dbReference type="GO" id="GO:0003677">
    <property type="term" value="F:DNA binding"/>
    <property type="evidence" value="ECO:0007669"/>
    <property type="project" value="UniProtKB-KW"/>
</dbReference>
<name>A0A9Q2XIU0_9PSED</name>
<dbReference type="PROSITE" id="PS50943">
    <property type="entry name" value="HTH_CROC1"/>
    <property type="match status" value="1"/>
</dbReference>
<feature type="domain" description="HTH cro/C1-type" evidence="4">
    <location>
        <begin position="8"/>
        <end position="63"/>
    </location>
</feature>
<dbReference type="InterPro" id="IPR039418">
    <property type="entry name" value="LexA-like"/>
</dbReference>
<reference evidence="5" key="2">
    <citation type="journal article" date="2023" name="Plant Pathol.">
        <title>Dismantling and reorganizing Pseudomonas marginalis sensu#lato.</title>
        <authorList>
            <person name="Sawada H."/>
            <person name="Fujikawa T."/>
            <person name="Satou M."/>
        </authorList>
    </citation>
    <scope>NUCLEOTIDE SEQUENCE</scope>
    <source>
        <strain evidence="5">MAFF 301350</strain>
    </source>
</reference>
<evidence type="ECO:0000313" key="5">
    <source>
        <dbReference type="EMBL" id="MBV6287473.1"/>
    </source>
</evidence>
<dbReference type="AlphaFoldDB" id="A0A9Q2XIU0"/>
<keyword evidence="1" id="KW-0805">Transcription regulation</keyword>
<evidence type="ECO:0000256" key="3">
    <source>
        <dbReference type="ARBA" id="ARBA00023163"/>
    </source>
</evidence>
<dbReference type="CDD" id="cd06529">
    <property type="entry name" value="S24_LexA-like"/>
    <property type="match status" value="1"/>
</dbReference>